<keyword evidence="2 5" id="KW-0812">Transmembrane</keyword>
<dbReference type="PANTHER" id="PTHR10250:SF26">
    <property type="entry name" value="GLUTATHIONE S-TRANSFERASE 3, MITOCHONDRIAL"/>
    <property type="match status" value="1"/>
</dbReference>
<keyword evidence="7" id="KW-1185">Reference proteome</keyword>
<evidence type="ECO:0000256" key="4">
    <source>
        <dbReference type="ARBA" id="ARBA00023136"/>
    </source>
</evidence>
<evidence type="ECO:0000256" key="1">
    <source>
        <dbReference type="ARBA" id="ARBA00004141"/>
    </source>
</evidence>
<dbReference type="InterPro" id="IPR023352">
    <property type="entry name" value="MAPEG-like_dom_sf"/>
</dbReference>
<evidence type="ECO:0000256" key="3">
    <source>
        <dbReference type="ARBA" id="ARBA00022989"/>
    </source>
</evidence>
<keyword evidence="4 5" id="KW-0472">Membrane</keyword>
<dbReference type="GO" id="GO:0005783">
    <property type="term" value="C:endoplasmic reticulum"/>
    <property type="evidence" value="ECO:0007669"/>
    <property type="project" value="TreeGrafter"/>
</dbReference>
<feature type="transmembrane region" description="Helical" evidence="5">
    <location>
        <begin position="122"/>
        <end position="145"/>
    </location>
</feature>
<feature type="transmembrane region" description="Helical" evidence="5">
    <location>
        <begin position="12"/>
        <end position="30"/>
    </location>
</feature>
<dbReference type="GO" id="GO:0005635">
    <property type="term" value="C:nuclear envelope"/>
    <property type="evidence" value="ECO:0007669"/>
    <property type="project" value="TreeGrafter"/>
</dbReference>
<dbReference type="GO" id="GO:0016020">
    <property type="term" value="C:membrane"/>
    <property type="evidence" value="ECO:0007669"/>
    <property type="project" value="UniProtKB-SubCell"/>
</dbReference>
<dbReference type="GeneID" id="36322220"/>
<gene>
    <name evidence="6" type="ORF">POSPLADRAFT_1037797</name>
</gene>
<accession>A0A1X6NE73</accession>
<dbReference type="Gene3D" id="1.20.120.550">
    <property type="entry name" value="Membrane associated eicosanoid/glutathione metabolism-like domain"/>
    <property type="match status" value="1"/>
</dbReference>
<dbReference type="SUPFAM" id="SSF161084">
    <property type="entry name" value="MAPEG domain-like"/>
    <property type="match status" value="1"/>
</dbReference>
<dbReference type="PANTHER" id="PTHR10250">
    <property type="entry name" value="MICROSOMAL GLUTATHIONE S-TRANSFERASE"/>
    <property type="match status" value="1"/>
</dbReference>
<dbReference type="GO" id="GO:0004602">
    <property type="term" value="F:glutathione peroxidase activity"/>
    <property type="evidence" value="ECO:0007669"/>
    <property type="project" value="TreeGrafter"/>
</dbReference>
<proteinExistence type="predicted"/>
<keyword evidence="3 5" id="KW-1133">Transmembrane helix</keyword>
<dbReference type="AlphaFoldDB" id="A0A1X6NE73"/>
<evidence type="ECO:0000313" key="7">
    <source>
        <dbReference type="Proteomes" id="UP000194127"/>
    </source>
</evidence>
<dbReference type="EMBL" id="KZ110591">
    <property type="protein sequence ID" value="OSX66947.1"/>
    <property type="molecule type" value="Genomic_DNA"/>
</dbReference>
<comment type="subcellular location">
    <subcellularLocation>
        <location evidence="1">Membrane</location>
        <topology evidence="1">Multi-pass membrane protein</topology>
    </subcellularLocation>
</comment>
<dbReference type="OrthoDB" id="410651at2759"/>
<reference evidence="6 7" key="1">
    <citation type="submission" date="2017-04" db="EMBL/GenBank/DDBJ databases">
        <title>Genome Sequence of the Model Brown-Rot Fungus Postia placenta SB12.</title>
        <authorList>
            <consortium name="DOE Joint Genome Institute"/>
            <person name="Gaskell J."/>
            <person name="Kersten P."/>
            <person name="Larrondo L.F."/>
            <person name="Canessa P."/>
            <person name="Martinez D."/>
            <person name="Hibbett D."/>
            <person name="Schmoll M."/>
            <person name="Kubicek C.P."/>
            <person name="Martinez A.T."/>
            <person name="Yadav J."/>
            <person name="Master E."/>
            <person name="Magnuson J.K."/>
            <person name="James T."/>
            <person name="Yaver D."/>
            <person name="Berka R."/>
            <person name="Labutti K."/>
            <person name="Lipzen A."/>
            <person name="Aerts A."/>
            <person name="Barry K."/>
            <person name="Henrissat B."/>
            <person name="Blanchette R."/>
            <person name="Grigoriev I."/>
            <person name="Cullen D."/>
        </authorList>
    </citation>
    <scope>NUCLEOTIDE SEQUENCE [LARGE SCALE GENOMIC DNA]</scope>
    <source>
        <strain evidence="6 7">MAD-698-R-SB12</strain>
    </source>
</reference>
<dbReference type="RefSeq" id="XP_024343741.1">
    <property type="nucleotide sequence ID" value="XM_024477270.1"/>
</dbReference>
<dbReference type="Pfam" id="PF01124">
    <property type="entry name" value="MAPEG"/>
    <property type="match status" value="1"/>
</dbReference>
<dbReference type="InterPro" id="IPR001129">
    <property type="entry name" value="Membr-assoc_MAPEG"/>
</dbReference>
<protein>
    <submittedName>
        <fullName evidence="6">Uncharacterized protein</fullName>
    </submittedName>
</protein>
<dbReference type="InterPro" id="IPR050997">
    <property type="entry name" value="MAPEG"/>
</dbReference>
<sequence length="152" mass="16509">MSTSIVLTREHIYPAVAVVSTFWISFWQAIRVGSARKASGIHYPQLYAEKADVVASVEANKFNCTQRAHQNTLEYIPTVAISTVITSVKHPLVAASLCGAWALFRVPYTIGYSTGDPARRNLLGSAVVGTVMWLGLLAASTWTLVELLGETL</sequence>
<organism evidence="6 7">
    <name type="scientific">Postia placenta MAD-698-R-SB12</name>
    <dbReference type="NCBI Taxonomy" id="670580"/>
    <lineage>
        <taxon>Eukaryota</taxon>
        <taxon>Fungi</taxon>
        <taxon>Dikarya</taxon>
        <taxon>Basidiomycota</taxon>
        <taxon>Agaricomycotina</taxon>
        <taxon>Agaricomycetes</taxon>
        <taxon>Polyporales</taxon>
        <taxon>Adustoporiaceae</taxon>
        <taxon>Rhodonia</taxon>
    </lineage>
</organism>
<evidence type="ECO:0000313" key="6">
    <source>
        <dbReference type="EMBL" id="OSX66947.1"/>
    </source>
</evidence>
<dbReference type="Proteomes" id="UP000194127">
    <property type="component" value="Unassembled WGS sequence"/>
</dbReference>
<dbReference type="GO" id="GO:0004364">
    <property type="term" value="F:glutathione transferase activity"/>
    <property type="evidence" value="ECO:0007669"/>
    <property type="project" value="TreeGrafter"/>
</dbReference>
<name>A0A1X6NE73_9APHY</name>
<dbReference type="STRING" id="670580.A0A1X6NE73"/>
<evidence type="ECO:0000256" key="5">
    <source>
        <dbReference type="SAM" id="Phobius"/>
    </source>
</evidence>
<evidence type="ECO:0000256" key="2">
    <source>
        <dbReference type="ARBA" id="ARBA00022692"/>
    </source>
</evidence>